<evidence type="ECO:0000313" key="2">
    <source>
        <dbReference type="Proteomes" id="UP000004510"/>
    </source>
</evidence>
<evidence type="ECO:0008006" key="3">
    <source>
        <dbReference type="Google" id="ProtNLM"/>
    </source>
</evidence>
<protein>
    <recommendedName>
        <fullName evidence="3">C4-dicarboxylate ABC transporter</fullName>
    </recommendedName>
</protein>
<name>D4X3F4_9BURK</name>
<sequence>SKMAQAETLEASVAVWEQGCEAIQKTNNLAAFAAFKKAYADKRAMLKQGEA</sequence>
<proteinExistence type="predicted"/>
<comment type="caution">
    <text evidence="1">The sequence shown here is derived from an EMBL/GenBank/DDBJ whole genome shotgun (WGS) entry which is preliminary data.</text>
</comment>
<dbReference type="EMBL" id="ADMS01000001">
    <property type="protein sequence ID" value="EFF78657.1"/>
    <property type="molecule type" value="Genomic_DNA"/>
</dbReference>
<accession>D4X3F4</accession>
<dbReference type="Proteomes" id="UP000004510">
    <property type="component" value="Unassembled WGS sequence"/>
</dbReference>
<feature type="non-terminal residue" evidence="1">
    <location>
        <position position="1"/>
    </location>
</feature>
<reference evidence="2" key="1">
    <citation type="submission" date="2010-03" db="EMBL/GenBank/DDBJ databases">
        <title>Complete sequence of Mobiluncus curtisii ATCC 43063.</title>
        <authorList>
            <person name="Muzny D."/>
            <person name="Qin X."/>
            <person name="Deng J."/>
            <person name="Jiang H."/>
            <person name="Liu Y."/>
            <person name="Qu J."/>
            <person name="Song X.-Z."/>
            <person name="Zhang L."/>
            <person name="Thornton R."/>
            <person name="Coyle M."/>
            <person name="Francisco L."/>
            <person name="Jackson L."/>
            <person name="Javaid M."/>
            <person name="Korchina V."/>
            <person name="Kovar C."/>
            <person name="Mata R."/>
            <person name="Mathew T."/>
            <person name="Ngo R."/>
            <person name="Nguyen L."/>
            <person name="Nguyen N."/>
            <person name="Okwuonu G."/>
            <person name="Ongeri F."/>
            <person name="Pham C."/>
            <person name="Simmons D."/>
            <person name="Wilczek-Boney K."/>
            <person name="Hale W."/>
            <person name="Jakkamsetti A."/>
            <person name="Pham P."/>
            <person name="Ruth R."/>
            <person name="San Lucas F."/>
            <person name="Warren J."/>
            <person name="Zhang J."/>
            <person name="Zhao Z."/>
            <person name="Zhou C."/>
            <person name="Zhu D."/>
            <person name="Lee S."/>
            <person name="Bess C."/>
            <person name="Blankenburg K."/>
            <person name="Forbes L."/>
            <person name="Fu Q."/>
            <person name="Gubbala S."/>
            <person name="Hirani K."/>
            <person name="Jayaseelan J.C."/>
            <person name="Lara F."/>
            <person name="Munidasa M."/>
            <person name="Palculict T."/>
            <person name="Patil S."/>
            <person name="Pu L.-L."/>
            <person name="Saada N."/>
            <person name="Tang L."/>
            <person name="Weissenberger G."/>
            <person name="Zhu Y."/>
            <person name="Hemphill L."/>
            <person name="Shang Y."/>
            <person name="Youmans B."/>
            <person name="Ayvaz T."/>
            <person name="Ross M."/>
            <person name="Santibanez J."/>
            <person name="Aqrawi P."/>
            <person name="Gross S."/>
            <person name="Joshi V."/>
            <person name="Fowler G."/>
            <person name="Nazareth L."/>
            <person name="Reid J."/>
            <person name="Worley K."/>
            <person name="Petrosino J."/>
            <person name="Highlander S."/>
            <person name="Gibbs R."/>
            <person name="Gibbs R."/>
        </authorList>
    </citation>
    <scope>NUCLEOTIDE SEQUENCE [LARGE SCALE GENOMIC DNA]</scope>
    <source>
        <strain evidence="2">ATCC 43553</strain>
    </source>
</reference>
<organism evidence="1 2">
    <name type="scientific">Achromobacter piechaudii ATCC 43553</name>
    <dbReference type="NCBI Taxonomy" id="742159"/>
    <lineage>
        <taxon>Bacteria</taxon>
        <taxon>Pseudomonadati</taxon>
        <taxon>Pseudomonadota</taxon>
        <taxon>Betaproteobacteria</taxon>
        <taxon>Burkholderiales</taxon>
        <taxon>Alcaligenaceae</taxon>
        <taxon>Achromobacter</taxon>
    </lineage>
</organism>
<dbReference type="PATRIC" id="fig|742159.3.peg.5546"/>
<dbReference type="AlphaFoldDB" id="D4X3F4"/>
<evidence type="ECO:0000313" key="1">
    <source>
        <dbReference type="EMBL" id="EFF78657.1"/>
    </source>
</evidence>
<dbReference type="HOGENOM" id="CLU_3091593_0_0_4"/>
<gene>
    <name evidence="1" type="ORF">HMPREF0004_0001</name>
</gene>